<dbReference type="Proteomes" id="UP000887043">
    <property type="component" value="Unassembled WGS sequence"/>
</dbReference>
<gene>
    <name evidence="2" type="ORF">PRRU23_22440</name>
</gene>
<dbReference type="EMBL" id="BPTR01000001">
    <property type="protein sequence ID" value="GJG28544.1"/>
    <property type="molecule type" value="Genomic_DNA"/>
</dbReference>
<protein>
    <recommendedName>
        <fullName evidence="4">Fimbrillin family protein</fullName>
    </recommendedName>
</protein>
<organism evidence="2 3">
    <name type="scientific">Segatella bryantii</name>
    <name type="common">Prevotella bryantii</name>
    <dbReference type="NCBI Taxonomy" id="77095"/>
    <lineage>
        <taxon>Bacteria</taxon>
        <taxon>Pseudomonadati</taxon>
        <taxon>Bacteroidota</taxon>
        <taxon>Bacteroidia</taxon>
        <taxon>Bacteroidales</taxon>
        <taxon>Prevotellaceae</taxon>
        <taxon>Segatella</taxon>
    </lineage>
</organism>
<name>A0AA37HYV3_SEGBR</name>
<dbReference type="Pfam" id="PF13149">
    <property type="entry name" value="Mfa_like_1"/>
    <property type="match status" value="1"/>
</dbReference>
<proteinExistence type="predicted"/>
<feature type="chain" id="PRO_5041249549" description="Fimbrillin family protein" evidence="1">
    <location>
        <begin position="26"/>
        <end position="400"/>
    </location>
</feature>
<reference evidence="2" key="1">
    <citation type="submission" date="2021-08" db="EMBL/GenBank/DDBJ databases">
        <title>Prevotella lacticifex sp. nov., isolated from rumen of cow.</title>
        <authorList>
            <person name="Shinkai T."/>
            <person name="Ikeyama N."/>
            <person name="Kumagai M."/>
            <person name="Ohmori H."/>
            <person name="Sakamoto M."/>
            <person name="Ohkuma M."/>
            <person name="Mitsumori M."/>
        </authorList>
    </citation>
    <scope>NUCLEOTIDE SEQUENCE</scope>
    <source>
        <strain evidence="2">DSM 11371</strain>
    </source>
</reference>
<dbReference type="AlphaFoldDB" id="A0AA37HYV3"/>
<dbReference type="PROSITE" id="PS51257">
    <property type="entry name" value="PROKAR_LIPOPROTEIN"/>
    <property type="match status" value="1"/>
</dbReference>
<comment type="caution">
    <text evidence="2">The sequence shown here is derived from an EMBL/GenBank/DDBJ whole genome shotgun (WGS) entry which is preliminary data.</text>
</comment>
<dbReference type="InterPro" id="IPR025049">
    <property type="entry name" value="Mfa-like_1"/>
</dbReference>
<evidence type="ECO:0000313" key="2">
    <source>
        <dbReference type="EMBL" id="GJG28544.1"/>
    </source>
</evidence>
<dbReference type="Gene3D" id="2.60.40.2630">
    <property type="match status" value="1"/>
</dbReference>
<evidence type="ECO:0000256" key="1">
    <source>
        <dbReference type="SAM" id="SignalP"/>
    </source>
</evidence>
<evidence type="ECO:0000313" key="3">
    <source>
        <dbReference type="Proteomes" id="UP000887043"/>
    </source>
</evidence>
<sequence>MDKMMRCRSLYIGLSLLLTACSASDFDGGSTPETSTDEVVGQTVSFTVNEAVSRATSTIAMDNDGRFVCSMYYHSKNGDTNDSAYDMAASSTAWLKINASGTPVYWNKDYTTENVTTNEDGDDTSAGKFYWQNRLSHVFLALADYNQLTTNTYNSGAQGALKMYPDGDNKDDKTLMVNGNTLANDSSINVYDLTRGDKTSMAEQPDPIVALTAQVPANYISNTVALTFKHQFAQVQVNVFNDRSADQSVSLTSELITKVELIDVSTEGYVYNRINEDGSVNATVSNTITPNEDDTPVTAFEMFSMSTPASGAVKSYQAIAFGSLRKIRITWKESTDDDAIEHVTTYTLDTGKNTLASGKKYTYNIYLIRSSLVSLKPTITDWTLDKTYSSEATISDDTED</sequence>
<feature type="signal peptide" evidence="1">
    <location>
        <begin position="1"/>
        <end position="25"/>
    </location>
</feature>
<dbReference type="RefSeq" id="WP_074803034.1">
    <property type="nucleotide sequence ID" value="NZ_BPTR01000001.1"/>
</dbReference>
<keyword evidence="1" id="KW-0732">Signal</keyword>
<evidence type="ECO:0008006" key="4">
    <source>
        <dbReference type="Google" id="ProtNLM"/>
    </source>
</evidence>
<accession>A0AA37HYV3</accession>